<organism evidence="1 2">
    <name type="scientific">Parasponia andersonii</name>
    <name type="common">Sponia andersonii</name>
    <dbReference type="NCBI Taxonomy" id="3476"/>
    <lineage>
        <taxon>Eukaryota</taxon>
        <taxon>Viridiplantae</taxon>
        <taxon>Streptophyta</taxon>
        <taxon>Embryophyta</taxon>
        <taxon>Tracheophyta</taxon>
        <taxon>Spermatophyta</taxon>
        <taxon>Magnoliopsida</taxon>
        <taxon>eudicotyledons</taxon>
        <taxon>Gunneridae</taxon>
        <taxon>Pentapetalae</taxon>
        <taxon>rosids</taxon>
        <taxon>fabids</taxon>
        <taxon>Rosales</taxon>
        <taxon>Cannabaceae</taxon>
        <taxon>Parasponia</taxon>
    </lineage>
</organism>
<sequence length="62" mass="7154">PMDRPILARGLVHLGPRANPPQHIYKTAHGLDWATLFLWWASLAWPSWARPSQPGPRWAYLK</sequence>
<evidence type="ECO:0000313" key="2">
    <source>
        <dbReference type="Proteomes" id="UP000237105"/>
    </source>
</evidence>
<accession>A0A2P5AU01</accession>
<evidence type="ECO:0000313" key="1">
    <source>
        <dbReference type="EMBL" id="PON40024.1"/>
    </source>
</evidence>
<reference evidence="2" key="1">
    <citation type="submission" date="2016-06" db="EMBL/GenBank/DDBJ databases">
        <title>Parallel loss of symbiosis genes in relatives of nitrogen-fixing non-legume Parasponia.</title>
        <authorList>
            <person name="Van Velzen R."/>
            <person name="Holmer R."/>
            <person name="Bu F."/>
            <person name="Rutten L."/>
            <person name="Van Zeijl A."/>
            <person name="Liu W."/>
            <person name="Santuari L."/>
            <person name="Cao Q."/>
            <person name="Sharma T."/>
            <person name="Shen D."/>
            <person name="Roswanjaya Y."/>
            <person name="Wardhani T."/>
            <person name="Kalhor M.S."/>
            <person name="Jansen J."/>
            <person name="Van den Hoogen J."/>
            <person name="Gungor B."/>
            <person name="Hartog M."/>
            <person name="Hontelez J."/>
            <person name="Verver J."/>
            <person name="Yang W.-C."/>
            <person name="Schijlen E."/>
            <person name="Repin R."/>
            <person name="Schilthuizen M."/>
            <person name="Schranz E."/>
            <person name="Heidstra R."/>
            <person name="Miyata K."/>
            <person name="Fedorova E."/>
            <person name="Kohlen W."/>
            <person name="Bisseling T."/>
            <person name="Smit S."/>
            <person name="Geurts R."/>
        </authorList>
    </citation>
    <scope>NUCLEOTIDE SEQUENCE [LARGE SCALE GENOMIC DNA]</scope>
    <source>
        <strain evidence="2">cv. WU1-14</strain>
    </source>
</reference>
<name>A0A2P5AU01_PARAD</name>
<protein>
    <submittedName>
        <fullName evidence="1">Uncharacterized protein</fullName>
    </submittedName>
</protein>
<keyword evidence="2" id="KW-1185">Reference proteome</keyword>
<feature type="non-terminal residue" evidence="1">
    <location>
        <position position="1"/>
    </location>
</feature>
<proteinExistence type="predicted"/>
<dbReference type="EMBL" id="JXTB01000448">
    <property type="protein sequence ID" value="PON40024.1"/>
    <property type="molecule type" value="Genomic_DNA"/>
</dbReference>
<dbReference type="Proteomes" id="UP000237105">
    <property type="component" value="Unassembled WGS sequence"/>
</dbReference>
<dbReference type="AlphaFoldDB" id="A0A2P5AU01"/>
<comment type="caution">
    <text evidence="1">The sequence shown here is derived from an EMBL/GenBank/DDBJ whole genome shotgun (WGS) entry which is preliminary data.</text>
</comment>
<gene>
    <name evidence="1" type="ORF">PanWU01x14_300480</name>
</gene>